<comment type="caution">
    <text evidence="2">The sequence shown here is derived from an EMBL/GenBank/DDBJ whole genome shotgun (WGS) entry which is preliminary data.</text>
</comment>
<evidence type="ECO:0000313" key="2">
    <source>
        <dbReference type="EMBL" id="CAI9619197.1"/>
    </source>
</evidence>
<organism evidence="2 3">
    <name type="scientific">Staurois parvus</name>
    <dbReference type="NCBI Taxonomy" id="386267"/>
    <lineage>
        <taxon>Eukaryota</taxon>
        <taxon>Metazoa</taxon>
        <taxon>Chordata</taxon>
        <taxon>Craniata</taxon>
        <taxon>Vertebrata</taxon>
        <taxon>Euteleostomi</taxon>
        <taxon>Amphibia</taxon>
        <taxon>Batrachia</taxon>
        <taxon>Anura</taxon>
        <taxon>Neobatrachia</taxon>
        <taxon>Ranoidea</taxon>
        <taxon>Ranidae</taxon>
        <taxon>Staurois</taxon>
    </lineage>
</organism>
<sequence length="100" mass="10924">TRYRAHGKHTPRPRSQAWSFPTPPAISPRCWLTTGVSFWLLRAPAESHDMEGFGTPESHDMEGIGTPESHDMEGIGTPESHDMEGIGTPESHGMEGIGNT</sequence>
<feature type="non-terminal residue" evidence="2">
    <location>
        <position position="1"/>
    </location>
</feature>
<feature type="compositionally biased region" description="Basic residues" evidence="1">
    <location>
        <begin position="1"/>
        <end position="12"/>
    </location>
</feature>
<gene>
    <name evidence="2" type="ORF">SPARVUS_LOCUS15796326</name>
</gene>
<reference evidence="2" key="1">
    <citation type="submission" date="2023-05" db="EMBL/GenBank/DDBJ databases">
        <authorList>
            <person name="Stuckert A."/>
        </authorList>
    </citation>
    <scope>NUCLEOTIDE SEQUENCE</scope>
</reference>
<feature type="region of interest" description="Disordered" evidence="1">
    <location>
        <begin position="48"/>
        <end position="100"/>
    </location>
</feature>
<name>A0ABN9HBT1_9NEOB</name>
<evidence type="ECO:0000256" key="1">
    <source>
        <dbReference type="SAM" id="MobiDB-lite"/>
    </source>
</evidence>
<dbReference type="EMBL" id="CATNWA010020616">
    <property type="protein sequence ID" value="CAI9619197.1"/>
    <property type="molecule type" value="Genomic_DNA"/>
</dbReference>
<feature type="region of interest" description="Disordered" evidence="1">
    <location>
        <begin position="1"/>
        <end position="26"/>
    </location>
</feature>
<dbReference type="Proteomes" id="UP001162483">
    <property type="component" value="Unassembled WGS sequence"/>
</dbReference>
<keyword evidence="3" id="KW-1185">Reference proteome</keyword>
<evidence type="ECO:0000313" key="3">
    <source>
        <dbReference type="Proteomes" id="UP001162483"/>
    </source>
</evidence>
<proteinExistence type="predicted"/>
<feature type="compositionally biased region" description="Basic and acidic residues" evidence="1">
    <location>
        <begin position="48"/>
        <end position="84"/>
    </location>
</feature>
<protein>
    <submittedName>
        <fullName evidence="2">Uncharacterized protein</fullName>
    </submittedName>
</protein>
<accession>A0ABN9HBT1</accession>